<reference evidence="1 2" key="1">
    <citation type="journal article" date="2018" name="Front. Plant Sci.">
        <title>Red Clover (Trifolium pratense) and Zigzag Clover (T. medium) - A Picture of Genomic Similarities and Differences.</title>
        <authorList>
            <person name="Dluhosova J."/>
            <person name="Istvanek J."/>
            <person name="Nedelnik J."/>
            <person name="Repkova J."/>
        </authorList>
    </citation>
    <scope>NUCLEOTIDE SEQUENCE [LARGE SCALE GENOMIC DNA]</scope>
    <source>
        <strain evidence="2">cv. 10/8</strain>
        <tissue evidence="1">Leaf</tissue>
    </source>
</reference>
<keyword evidence="1" id="KW-0808">Transferase</keyword>
<proteinExistence type="predicted"/>
<keyword evidence="1" id="KW-0675">Receptor</keyword>
<comment type="caution">
    <text evidence="1">The sequence shown here is derived from an EMBL/GenBank/DDBJ whole genome shotgun (WGS) entry which is preliminary data.</text>
</comment>
<keyword evidence="2" id="KW-1185">Reference proteome</keyword>
<dbReference type="EMBL" id="LXQA010845903">
    <property type="protein sequence ID" value="MCI73760.1"/>
    <property type="molecule type" value="Genomic_DNA"/>
</dbReference>
<name>A0A392UN37_9FABA</name>
<organism evidence="1 2">
    <name type="scientific">Trifolium medium</name>
    <dbReference type="NCBI Taxonomy" id="97028"/>
    <lineage>
        <taxon>Eukaryota</taxon>
        <taxon>Viridiplantae</taxon>
        <taxon>Streptophyta</taxon>
        <taxon>Embryophyta</taxon>
        <taxon>Tracheophyta</taxon>
        <taxon>Spermatophyta</taxon>
        <taxon>Magnoliopsida</taxon>
        <taxon>eudicotyledons</taxon>
        <taxon>Gunneridae</taxon>
        <taxon>Pentapetalae</taxon>
        <taxon>rosids</taxon>
        <taxon>fabids</taxon>
        <taxon>Fabales</taxon>
        <taxon>Fabaceae</taxon>
        <taxon>Papilionoideae</taxon>
        <taxon>50 kb inversion clade</taxon>
        <taxon>NPAAA clade</taxon>
        <taxon>Hologalegina</taxon>
        <taxon>IRL clade</taxon>
        <taxon>Trifolieae</taxon>
        <taxon>Trifolium</taxon>
    </lineage>
</organism>
<feature type="non-terminal residue" evidence="1">
    <location>
        <position position="77"/>
    </location>
</feature>
<protein>
    <submittedName>
        <fullName evidence="1">Receptor-like protein kinase ANXUR2</fullName>
    </submittedName>
</protein>
<sequence length="77" mass="8908">MFALGWGAGGEAWVWRRQLRVWEEEMLRECQILLFNLSLQAQSSDRWHWQLDPDIGNSVRGAYQLLTSQDSVTLDAA</sequence>
<dbReference type="AlphaFoldDB" id="A0A392UN37"/>
<dbReference type="GO" id="GO:0016301">
    <property type="term" value="F:kinase activity"/>
    <property type="evidence" value="ECO:0007669"/>
    <property type="project" value="UniProtKB-KW"/>
</dbReference>
<keyword evidence="1" id="KW-0418">Kinase</keyword>
<accession>A0A392UN37</accession>
<evidence type="ECO:0000313" key="1">
    <source>
        <dbReference type="EMBL" id="MCI73760.1"/>
    </source>
</evidence>
<evidence type="ECO:0000313" key="2">
    <source>
        <dbReference type="Proteomes" id="UP000265520"/>
    </source>
</evidence>
<dbReference type="Proteomes" id="UP000265520">
    <property type="component" value="Unassembled WGS sequence"/>
</dbReference>